<comment type="caution">
    <text evidence="1">The sequence shown here is derived from an EMBL/GenBank/DDBJ whole genome shotgun (WGS) entry which is preliminary data.</text>
</comment>
<sequence length="85" mass="10504">RYVVRVNGRDQTYVVRQHRLKYPMFCLCMRKVRRDLVGEGILHEGTVGSVRVDWVNSRQVFEYFMSRNEKSSYPYYWPWLVRRKR</sequence>
<dbReference type="EMBL" id="BARS01048427">
    <property type="protein sequence ID" value="GAG36378.1"/>
    <property type="molecule type" value="Genomic_DNA"/>
</dbReference>
<dbReference type="AlphaFoldDB" id="X0XI94"/>
<feature type="non-terminal residue" evidence="1">
    <location>
        <position position="1"/>
    </location>
</feature>
<proteinExistence type="predicted"/>
<evidence type="ECO:0000313" key="1">
    <source>
        <dbReference type="EMBL" id="GAG36378.1"/>
    </source>
</evidence>
<reference evidence="1" key="1">
    <citation type="journal article" date="2014" name="Front. Microbiol.">
        <title>High frequency of phylogenetically diverse reductive dehalogenase-homologous genes in deep subseafloor sedimentary metagenomes.</title>
        <authorList>
            <person name="Kawai M."/>
            <person name="Futagami T."/>
            <person name="Toyoda A."/>
            <person name="Takaki Y."/>
            <person name="Nishi S."/>
            <person name="Hori S."/>
            <person name="Arai W."/>
            <person name="Tsubouchi T."/>
            <person name="Morono Y."/>
            <person name="Uchiyama I."/>
            <person name="Ito T."/>
            <person name="Fujiyama A."/>
            <person name="Inagaki F."/>
            <person name="Takami H."/>
        </authorList>
    </citation>
    <scope>NUCLEOTIDE SEQUENCE</scope>
    <source>
        <strain evidence="1">Expedition CK06-06</strain>
    </source>
</reference>
<accession>X0XI94</accession>
<name>X0XI94_9ZZZZ</name>
<gene>
    <name evidence="1" type="ORF">S01H1_72587</name>
</gene>
<protein>
    <submittedName>
        <fullName evidence="1">Uncharacterized protein</fullName>
    </submittedName>
</protein>
<organism evidence="1">
    <name type="scientific">marine sediment metagenome</name>
    <dbReference type="NCBI Taxonomy" id="412755"/>
    <lineage>
        <taxon>unclassified sequences</taxon>
        <taxon>metagenomes</taxon>
        <taxon>ecological metagenomes</taxon>
    </lineage>
</organism>